<dbReference type="Proteomes" id="UP000035763">
    <property type="component" value="Unassembled WGS sequence"/>
</dbReference>
<gene>
    <name evidence="1" type="ORF">BN11_1940019</name>
</gene>
<dbReference type="RefSeq" id="WP_157044124.1">
    <property type="nucleotide sequence ID" value="NZ_HG764815.1"/>
</dbReference>
<keyword evidence="2" id="KW-1185">Reference proteome</keyword>
<evidence type="ECO:0000313" key="1">
    <source>
        <dbReference type="EMBL" id="CCH72739.1"/>
    </source>
</evidence>
<comment type="caution">
    <text evidence="1">The sequence shown here is derived from an EMBL/GenBank/DDBJ whole genome shotgun (WGS) entry which is preliminary data.</text>
</comment>
<organism evidence="1 2">
    <name type="scientific">Nostocoides australiense Ben110</name>
    <dbReference type="NCBI Taxonomy" id="1193182"/>
    <lineage>
        <taxon>Bacteria</taxon>
        <taxon>Bacillati</taxon>
        <taxon>Actinomycetota</taxon>
        <taxon>Actinomycetes</taxon>
        <taxon>Micrococcales</taxon>
        <taxon>Intrasporangiaceae</taxon>
        <taxon>Nostocoides</taxon>
    </lineage>
</organism>
<protein>
    <submittedName>
        <fullName evidence="1">Uncharacterized protein</fullName>
    </submittedName>
</protein>
<name>W6K2U0_9MICO</name>
<proteinExistence type="predicted"/>
<sequence>MNSERRRHTVAALLAAGLWGTTGTVAHHAPAGSNQALVGLATFDITAERRATAPTP</sequence>
<evidence type="ECO:0000313" key="2">
    <source>
        <dbReference type="Proteomes" id="UP000035763"/>
    </source>
</evidence>
<reference evidence="1 2" key="1">
    <citation type="journal article" date="2013" name="ISME J.">
        <title>A metabolic model for members of the genus Tetrasphaera involved in enhanced biological phosphorus removal.</title>
        <authorList>
            <person name="Kristiansen R."/>
            <person name="Nguyen H.T.T."/>
            <person name="Saunders A.M."/>
            <person name="Nielsen J.L."/>
            <person name="Wimmer R."/>
            <person name="Le V.Q."/>
            <person name="McIlroy S.J."/>
            <person name="Petrovski S."/>
            <person name="Seviour R.J."/>
            <person name="Calteau A."/>
            <person name="Nielsen K.L."/>
            <person name="Nielsen P.H."/>
        </authorList>
    </citation>
    <scope>NUCLEOTIDE SEQUENCE [LARGE SCALE GENOMIC DNA]</scope>
    <source>
        <strain evidence="1 2">Ben110</strain>
    </source>
</reference>
<dbReference type="AlphaFoldDB" id="W6K2U0"/>
<dbReference type="STRING" id="1193182.BN11_1940019"/>
<accession>W6K2U0</accession>
<dbReference type="EMBL" id="CAJA01000106">
    <property type="protein sequence ID" value="CCH72739.1"/>
    <property type="molecule type" value="Genomic_DNA"/>
</dbReference>